<accession>A0ACB9QTZ1</accession>
<dbReference type="Proteomes" id="UP001057402">
    <property type="component" value="Chromosome 5"/>
</dbReference>
<protein>
    <submittedName>
        <fullName evidence="1">Uncharacterized protein</fullName>
    </submittedName>
</protein>
<dbReference type="EMBL" id="CM042884">
    <property type="protein sequence ID" value="KAI4370125.1"/>
    <property type="molecule type" value="Genomic_DNA"/>
</dbReference>
<name>A0ACB9QTZ1_9MYRT</name>
<evidence type="ECO:0000313" key="1">
    <source>
        <dbReference type="EMBL" id="KAI4370125.1"/>
    </source>
</evidence>
<keyword evidence="2" id="KW-1185">Reference proteome</keyword>
<reference evidence="2" key="1">
    <citation type="journal article" date="2023" name="Front. Plant Sci.">
        <title>Chromosomal-level genome assembly of Melastoma candidum provides insights into trichome evolution.</title>
        <authorList>
            <person name="Zhong Y."/>
            <person name="Wu W."/>
            <person name="Sun C."/>
            <person name="Zou P."/>
            <person name="Liu Y."/>
            <person name="Dai S."/>
            <person name="Zhou R."/>
        </authorList>
    </citation>
    <scope>NUCLEOTIDE SEQUENCE [LARGE SCALE GENOMIC DNA]</scope>
</reference>
<gene>
    <name evidence="1" type="ORF">MLD38_018506</name>
</gene>
<organism evidence="1 2">
    <name type="scientific">Melastoma candidum</name>
    <dbReference type="NCBI Taxonomy" id="119954"/>
    <lineage>
        <taxon>Eukaryota</taxon>
        <taxon>Viridiplantae</taxon>
        <taxon>Streptophyta</taxon>
        <taxon>Embryophyta</taxon>
        <taxon>Tracheophyta</taxon>
        <taxon>Spermatophyta</taxon>
        <taxon>Magnoliopsida</taxon>
        <taxon>eudicotyledons</taxon>
        <taxon>Gunneridae</taxon>
        <taxon>Pentapetalae</taxon>
        <taxon>rosids</taxon>
        <taxon>malvids</taxon>
        <taxon>Myrtales</taxon>
        <taxon>Melastomataceae</taxon>
        <taxon>Melastomatoideae</taxon>
        <taxon>Melastomateae</taxon>
        <taxon>Melastoma</taxon>
    </lineage>
</organism>
<proteinExistence type="predicted"/>
<sequence length="174" mass="19247">MNPLTLVKRIQKMNSREAALGISEETLWHAKYKDSAYVFVGSVPFDLTEEDTKEKARKEAAMQILQKTKRASPGVVIAFVLLISAALLSVWRNMRSNEKTEEEYVEVVSGMPIRLSYADLKYINDDFSQKLGVLPHSDTGATEMHGGMTLELWKDDACPCSGGHVGGNGAKPSR</sequence>
<evidence type="ECO:0000313" key="2">
    <source>
        <dbReference type="Proteomes" id="UP001057402"/>
    </source>
</evidence>
<comment type="caution">
    <text evidence="1">The sequence shown here is derived from an EMBL/GenBank/DDBJ whole genome shotgun (WGS) entry which is preliminary data.</text>
</comment>